<organism evidence="2 3">
    <name type="scientific">Paenibacillus azoreducens</name>
    <dbReference type="NCBI Taxonomy" id="116718"/>
    <lineage>
        <taxon>Bacteria</taxon>
        <taxon>Bacillati</taxon>
        <taxon>Bacillota</taxon>
        <taxon>Bacilli</taxon>
        <taxon>Bacillales</taxon>
        <taxon>Paenibacillaceae</taxon>
        <taxon>Paenibacillus</taxon>
    </lineage>
</organism>
<evidence type="ECO:0000313" key="2">
    <source>
        <dbReference type="EMBL" id="GIO51489.1"/>
    </source>
</evidence>
<dbReference type="EMBL" id="BORT01000054">
    <property type="protein sequence ID" value="GIO51489.1"/>
    <property type="molecule type" value="Genomic_DNA"/>
</dbReference>
<accession>A0A920CVI8</accession>
<reference evidence="2 3" key="1">
    <citation type="submission" date="2021-03" db="EMBL/GenBank/DDBJ databases">
        <title>Antimicrobial resistance genes in bacteria isolated from Japanese honey, and their potential for conferring macrolide and lincosamide resistance in the American foulbrood pathogen Paenibacillus larvae.</title>
        <authorList>
            <person name="Okamoto M."/>
            <person name="Kumagai M."/>
            <person name="Kanamori H."/>
            <person name="Takamatsu D."/>
        </authorList>
    </citation>
    <scope>NUCLEOTIDE SEQUENCE [LARGE SCALE GENOMIC DNA]</scope>
    <source>
        <strain evidence="2 3">J34TS1</strain>
    </source>
</reference>
<dbReference type="RefSeq" id="WP_212981467.1">
    <property type="nucleotide sequence ID" value="NZ_AP025343.1"/>
</dbReference>
<evidence type="ECO:0008006" key="4">
    <source>
        <dbReference type="Google" id="ProtNLM"/>
    </source>
</evidence>
<dbReference type="Pfam" id="PF12841">
    <property type="entry name" value="YvrJ"/>
    <property type="match status" value="1"/>
</dbReference>
<protein>
    <recommendedName>
        <fullName evidence="4">YvrJ family protein</fullName>
    </recommendedName>
</protein>
<proteinExistence type="predicted"/>
<dbReference type="AlphaFoldDB" id="A0A920CVI8"/>
<name>A0A920CVI8_9BACL</name>
<comment type="caution">
    <text evidence="2">The sequence shown here is derived from an EMBL/GenBank/DDBJ whole genome shotgun (WGS) entry which is preliminary data.</text>
</comment>
<dbReference type="InterPro" id="IPR024419">
    <property type="entry name" value="YvrJ"/>
</dbReference>
<evidence type="ECO:0000256" key="1">
    <source>
        <dbReference type="SAM" id="Phobius"/>
    </source>
</evidence>
<gene>
    <name evidence="2" type="ORF">J34TS1_62540</name>
</gene>
<keyword evidence="1" id="KW-1133">Transmembrane helix</keyword>
<keyword evidence="3" id="KW-1185">Reference proteome</keyword>
<evidence type="ECO:0000313" key="3">
    <source>
        <dbReference type="Proteomes" id="UP000682811"/>
    </source>
</evidence>
<keyword evidence="1" id="KW-0472">Membrane</keyword>
<keyword evidence="1" id="KW-0812">Transmembrane</keyword>
<sequence length="55" mass="6416">MEDSQLITLITNSISNFGFPIVITVYLLYRFEKRIDALNSSIIELLQVIKEEVRK</sequence>
<dbReference type="Proteomes" id="UP000682811">
    <property type="component" value="Unassembled WGS sequence"/>
</dbReference>
<feature type="transmembrane region" description="Helical" evidence="1">
    <location>
        <begin position="6"/>
        <end position="29"/>
    </location>
</feature>